<gene>
    <name evidence="2" type="ORF">OA50_04769</name>
</gene>
<protein>
    <submittedName>
        <fullName evidence="2">Magnesium-chelatase, BchO</fullName>
    </submittedName>
</protein>
<dbReference type="AlphaFoldDB" id="A0A0B3RHC6"/>
<dbReference type="Gene3D" id="3.40.50.1820">
    <property type="entry name" value="alpha/beta hydrolase"/>
    <property type="match status" value="1"/>
</dbReference>
<dbReference type="OrthoDB" id="9804723at2"/>
<dbReference type="STRING" id="561184.SAMN05216376_11924"/>
<dbReference type="Proteomes" id="UP000030960">
    <property type="component" value="Unassembled WGS sequence"/>
</dbReference>
<dbReference type="PRINTS" id="PR00111">
    <property type="entry name" value="ABHYDROLASE"/>
</dbReference>
<accession>A0A0B3RHC6</accession>
<comment type="caution">
    <text evidence="2">The sequence shown here is derived from an EMBL/GenBank/DDBJ whole genome shotgun (WGS) entry which is preliminary data.</text>
</comment>
<dbReference type="RefSeq" id="WP_052244803.1">
    <property type="nucleotide sequence ID" value="NZ_JSUQ01000023.1"/>
</dbReference>
<dbReference type="ESTHER" id="9rhob-a0a0b3rhc6">
    <property type="family name" value="Mg-chelatase_BchO"/>
</dbReference>
<proteinExistence type="predicted"/>
<dbReference type="SUPFAM" id="SSF53474">
    <property type="entry name" value="alpha/beta-Hydrolases"/>
    <property type="match status" value="1"/>
</dbReference>
<dbReference type="PANTHER" id="PTHR46438">
    <property type="entry name" value="ALPHA/BETA-HYDROLASES SUPERFAMILY PROTEIN"/>
    <property type="match status" value="1"/>
</dbReference>
<sequence length="296" mass="31864">MDWDRDLPDWPHSGLSRRIAQRPHLWHVQETGTGDTALLLHGAGASTHSWRDVIPILARQFRVIALDLPGQGFTRLGSRARCSLAHMTEDIAALCAAQGWHPAVVIGHSAGGAIALNLARRLRPAPAVVCLNAALGRFDGAAGWLFPILAKLMAATPLAALAFTAAGASPARTRRLIASTGSRLNDEGIGYYTRLTADRAHVDGTLQMMARWNVDPVLDWLPRIETPCLMLAAEGDRAVAPEISRRAAVRLPLGQFQAIPGLGHLAHEEDPDAVMRPVLDWMSDLPPACKSASPAR</sequence>
<feature type="domain" description="AB hydrolase-1" evidence="1">
    <location>
        <begin position="38"/>
        <end position="271"/>
    </location>
</feature>
<dbReference type="PANTHER" id="PTHR46438:SF11">
    <property type="entry name" value="LIPASE-RELATED"/>
    <property type="match status" value="1"/>
</dbReference>
<dbReference type="InterPro" id="IPR000073">
    <property type="entry name" value="AB_hydrolase_1"/>
</dbReference>
<dbReference type="InterPro" id="IPR000639">
    <property type="entry name" value="Epox_hydrolase-like"/>
</dbReference>
<dbReference type="PATRIC" id="fig|1515334.3.peg.4799"/>
<dbReference type="InterPro" id="IPR017497">
    <property type="entry name" value="BchO"/>
</dbReference>
<dbReference type="PRINTS" id="PR00412">
    <property type="entry name" value="EPOXHYDRLASE"/>
</dbReference>
<evidence type="ECO:0000313" key="2">
    <source>
        <dbReference type="EMBL" id="KHQ50700.1"/>
    </source>
</evidence>
<evidence type="ECO:0000313" key="3">
    <source>
        <dbReference type="Proteomes" id="UP000030960"/>
    </source>
</evidence>
<reference evidence="2 3" key="1">
    <citation type="submission" date="2014-10" db="EMBL/GenBank/DDBJ databases">
        <title>Genome sequence of Ponticoccus sp. strain UMTAT08 isolated from clonal culture of toxic dinoflagellate Alexandrium tamiyavanichii.</title>
        <authorList>
            <person name="Gan H.Y."/>
            <person name="Muhd D.-D."/>
            <person name="Mohd Noor M.E."/>
            <person name="Yeong Y.S."/>
            <person name="Usup G."/>
        </authorList>
    </citation>
    <scope>NUCLEOTIDE SEQUENCE [LARGE SCALE GENOMIC DNA]</scope>
    <source>
        <strain evidence="2 3">UMTAT08</strain>
    </source>
</reference>
<dbReference type="EMBL" id="JSUQ01000023">
    <property type="protein sequence ID" value="KHQ50700.1"/>
    <property type="molecule type" value="Genomic_DNA"/>
</dbReference>
<dbReference type="InterPro" id="IPR029058">
    <property type="entry name" value="AB_hydrolase_fold"/>
</dbReference>
<keyword evidence="3" id="KW-1185">Reference proteome</keyword>
<dbReference type="NCBIfam" id="TIGR03056">
    <property type="entry name" value="bchO_mg_che_rel"/>
    <property type="match status" value="1"/>
</dbReference>
<dbReference type="GO" id="GO:0003824">
    <property type="term" value="F:catalytic activity"/>
    <property type="evidence" value="ECO:0007669"/>
    <property type="project" value="InterPro"/>
</dbReference>
<name>A0A0B3RHC6_9RHOB</name>
<dbReference type="Pfam" id="PF00561">
    <property type="entry name" value="Abhydrolase_1"/>
    <property type="match status" value="1"/>
</dbReference>
<organism evidence="2 3">
    <name type="scientific">Mameliella alba</name>
    <dbReference type="NCBI Taxonomy" id="561184"/>
    <lineage>
        <taxon>Bacteria</taxon>
        <taxon>Pseudomonadati</taxon>
        <taxon>Pseudomonadota</taxon>
        <taxon>Alphaproteobacteria</taxon>
        <taxon>Rhodobacterales</taxon>
        <taxon>Roseobacteraceae</taxon>
        <taxon>Mameliella</taxon>
    </lineage>
</organism>
<evidence type="ECO:0000259" key="1">
    <source>
        <dbReference type="Pfam" id="PF00561"/>
    </source>
</evidence>